<protein>
    <submittedName>
        <fullName evidence="2">Uncharacterized protein nuggc.1 isoform X1</fullName>
    </submittedName>
</protein>
<organism evidence="1 2">
    <name type="scientific">Danio rerio</name>
    <name type="common">Zebrafish</name>
    <name type="synonym">Brachydanio rerio</name>
    <dbReference type="NCBI Taxonomy" id="7955"/>
    <lineage>
        <taxon>Eukaryota</taxon>
        <taxon>Metazoa</taxon>
        <taxon>Chordata</taxon>
        <taxon>Craniata</taxon>
        <taxon>Vertebrata</taxon>
        <taxon>Euteleostomi</taxon>
        <taxon>Actinopterygii</taxon>
        <taxon>Neopterygii</taxon>
        <taxon>Teleostei</taxon>
        <taxon>Ostariophysi</taxon>
        <taxon>Cypriniformes</taxon>
        <taxon>Danionidae</taxon>
        <taxon>Danioninae</taxon>
        <taxon>Danio</taxon>
    </lineage>
</organism>
<sequence length="1418" mass="161338">MDSYTINFITWNANGLKQNKYQKFQELQCADVVFLQETHIGAGDEHVIEGLKKRWNVFYTKYNSSSSGTAILVRKSLDFKCLSVEKGNCGEYVLLKCELEGCLYTLVSVYNHQTDTKTLDNLSRYLQSMTTGLLVIGGDFNTFLNPFIDKKWSTGKMTKNRMHNKLLLCVENFMKSLQLADVWRRMNPVKQDFTFYIRDRPVSRLDYFFIPDECMWRVGSCEIMNSRFGELKDRQPVSLEINYVSTVPLLIDQTQSLFKLFHCKKILLTDETSSSQSEESSPAVSEVDIVSAVQSLQVSDTVRPDDIPVSFYKDNIRDVIPYIKMLYDGIHRGEVNCSELYFQDPQDDIPHFFNADYLIIATILARRLDDFLNPQSKGMIKDSAIVMITPKTVCTEAMLCCLKDEIEDSHSVLYQDFPLVEKIFRDSKFKKCQGCPLKPVLTALKLKSCALKLCKNLENYAVHVFKTNVIICVPSEDLDEILAMESSNNEEYDIMTLYRGQSVEGNESASEDYDGLLEDTEDNSQCEDSDNGSNEHEGKSKSIERTTMYAVVTLEESEEVMVTASNWLTADKKQCYWPPYKSSEKFMEAVQYRFAPQTGEKSWEKLAVLFHGEYGTYEEAKKKLKQMKQPEQAAIAMNQVTGTCPQSPGPSWSGISQNASGLGVTSIAILAGTTLGIQGTKRKRESRDLKISAKSYSDMEILNMTKKIMNEVNVRFQNIKSTDQTTNEIKNTILDSIAKMNEMDKDKRRKETIGVFGKTGEGKSSLLNAVLGLEGLLPCGSLGACTAVITQVEANLEDSEYKAEIELISKEEWENEIASTDERTDTDNERIIAVYGADADKKSLEELKKNAKYAEIDHFLSTEKKTISHTEVLDFVRDVKCHIQQSEYNPGGWYWPLVKSVTIKIPDRQELLEHIVLFDVPGTGDCNKIRDDLWKSRVKECSSVWIVNDIKRAISSKEPWSIIEHCIQDLGPGGQCKTINFICTRTDDINIKEYLGSAQPSGDHFSSDKSLSQMVYLPRVCSIESGCTFRSSALPLQSSKTACIHHRNNSAKDTLKRKLENMKSKDVRRFTADVFAVSSKAYFNEDLQMDKNETEIPKLQDLLKNTNKSIRRELIRDYVNQAKGVLFLIQQTKLNTTDEEMAKIKAAVRNDYKESLKKALRELNGRFDPLYETIEQCFSKGVEKSVDQCLSTTKPVISSVPYDKTLQALCKKKGFCWPQYWDAPVDLNKCLAKHIYDNIDEEFSLIFPVDSNNITGRSVQEKIDKFSVVQNGTVYSPSSILYHIQNFMKTEETKVKTSLKQDVVNRKKNVYSVIQKTIRDQMTAGYKKAAEKRGQGAMGKRKSTIIKTIESLKDSMFEEAKMQFLNEFKSLMCYICESLKSKLSRSMERSFSQSSKASLMDVSREIETLETLSEYIVT</sequence>
<evidence type="ECO:0000313" key="2">
    <source>
        <dbReference type="RefSeq" id="XP_073787572.1"/>
    </source>
</evidence>
<evidence type="ECO:0000313" key="1">
    <source>
        <dbReference type="Proteomes" id="UP000000437"/>
    </source>
</evidence>
<dbReference type="Proteomes" id="UP000000437">
    <property type="component" value="Chromosome 19"/>
</dbReference>
<gene>
    <name evidence="2" type="primary">nuggc.1</name>
</gene>
<accession>A0AC58I006</accession>
<name>A0AC58I006_DANRE</name>
<keyword evidence="1" id="KW-1185">Reference proteome</keyword>
<dbReference type="RefSeq" id="XP_073787572.1">
    <property type="nucleotide sequence ID" value="XM_073931471.1"/>
</dbReference>
<proteinExistence type="predicted"/>
<reference evidence="2" key="1">
    <citation type="submission" date="2025-08" db="UniProtKB">
        <authorList>
            <consortium name="RefSeq"/>
        </authorList>
    </citation>
    <scope>IDENTIFICATION</scope>
    <source>
        <strain evidence="2">Tuebingen</strain>
        <tissue evidence="2">Fibroblasts and whole tissue</tissue>
    </source>
</reference>